<gene>
    <name evidence="3" type="primary">LOC113423873</name>
</gene>
<evidence type="ECO:0000313" key="2">
    <source>
        <dbReference type="Proteomes" id="UP000504612"/>
    </source>
</evidence>
<organism evidence="2 3">
    <name type="scientific">Notechis scutatus</name>
    <name type="common">mainland tiger snake</name>
    <dbReference type="NCBI Taxonomy" id="8663"/>
    <lineage>
        <taxon>Eukaryota</taxon>
        <taxon>Metazoa</taxon>
        <taxon>Chordata</taxon>
        <taxon>Craniata</taxon>
        <taxon>Vertebrata</taxon>
        <taxon>Euteleostomi</taxon>
        <taxon>Lepidosauria</taxon>
        <taxon>Squamata</taxon>
        <taxon>Bifurcata</taxon>
        <taxon>Unidentata</taxon>
        <taxon>Episquamata</taxon>
        <taxon>Toxicofera</taxon>
        <taxon>Serpentes</taxon>
        <taxon>Colubroidea</taxon>
        <taxon>Elapidae</taxon>
        <taxon>Hydrophiinae</taxon>
        <taxon>Notechis</taxon>
    </lineage>
</organism>
<evidence type="ECO:0000256" key="1">
    <source>
        <dbReference type="SAM" id="Phobius"/>
    </source>
</evidence>
<dbReference type="AlphaFoldDB" id="A0A6J1VDH1"/>
<accession>A0A6J1VDH1</accession>
<keyword evidence="1" id="KW-0812">Transmembrane</keyword>
<dbReference type="RefSeq" id="XP_026541226.1">
    <property type="nucleotide sequence ID" value="XM_026685441.1"/>
</dbReference>
<dbReference type="KEGG" id="nss:113423873"/>
<proteinExistence type="predicted"/>
<feature type="transmembrane region" description="Helical" evidence="1">
    <location>
        <begin position="132"/>
        <end position="153"/>
    </location>
</feature>
<sequence length="239" mass="27109">MLVFLTDNQQGMTVAPLKKSHRRKQSVKLICNSCADNMDGQTYESSRIIWTINGKTASNHGSLLRLLRNAIIVEDSPPNYGLWKCSSPRCLTQSDGYCLEEEFRISDRSETEEMPWSTPVPFYKEKKFKLQVIAGCMIGIIALLSMGVTIFVFREKLPSWRTSPSKIEKEPKSQAIQNSIGTEKPLKNQEKDVEMNEGAEGIQYSVLQFKEPERCRSQTKEETPAIIYAEMLSSNCPKS</sequence>
<dbReference type="Proteomes" id="UP000504612">
    <property type="component" value="Unplaced"/>
</dbReference>
<protein>
    <submittedName>
        <fullName evidence="3">Uncharacterized protein LOC113423873</fullName>
    </submittedName>
</protein>
<reference evidence="3" key="1">
    <citation type="submission" date="2025-08" db="UniProtKB">
        <authorList>
            <consortium name="RefSeq"/>
        </authorList>
    </citation>
    <scope>IDENTIFICATION</scope>
</reference>
<keyword evidence="1" id="KW-1133">Transmembrane helix</keyword>
<keyword evidence="2" id="KW-1185">Reference proteome</keyword>
<keyword evidence="1" id="KW-0472">Membrane</keyword>
<evidence type="ECO:0000313" key="3">
    <source>
        <dbReference type="RefSeq" id="XP_026541226.1"/>
    </source>
</evidence>
<name>A0A6J1VDH1_9SAUR</name>
<dbReference type="GeneID" id="113423873"/>